<keyword evidence="8 11" id="KW-0961">Cell wall biogenesis/degradation</keyword>
<feature type="repeat" description="Cell wall-binding" evidence="10">
    <location>
        <begin position="326"/>
        <end position="345"/>
    </location>
</feature>
<feature type="signal peptide" evidence="12">
    <location>
        <begin position="1"/>
        <end position="18"/>
    </location>
</feature>
<dbReference type="Pfam" id="PF19127">
    <property type="entry name" value="Choline_bind_3"/>
    <property type="match status" value="4"/>
</dbReference>
<dbReference type="GO" id="GO:0005576">
    <property type="term" value="C:extracellular region"/>
    <property type="evidence" value="ECO:0007669"/>
    <property type="project" value="TreeGrafter"/>
</dbReference>
<dbReference type="InterPro" id="IPR038063">
    <property type="entry name" value="Transpep_catalytic_dom"/>
</dbReference>
<dbReference type="GO" id="GO:0018104">
    <property type="term" value="P:peptidoglycan-protein cross-linking"/>
    <property type="evidence" value="ECO:0007669"/>
    <property type="project" value="TreeGrafter"/>
</dbReference>
<keyword evidence="12" id="KW-0732">Signal</keyword>
<organism evidence="14 15">
    <name type="scientific">Neobacillus mesonae</name>
    <dbReference type="NCBI Taxonomy" id="1193713"/>
    <lineage>
        <taxon>Bacteria</taxon>
        <taxon>Bacillati</taxon>
        <taxon>Bacillota</taxon>
        <taxon>Bacilli</taxon>
        <taxon>Bacillales</taxon>
        <taxon>Bacillaceae</taxon>
        <taxon>Neobacillus</taxon>
    </lineage>
</organism>
<dbReference type="PROSITE" id="PS52029">
    <property type="entry name" value="LD_TPASE"/>
    <property type="match status" value="1"/>
</dbReference>
<keyword evidence="6 11" id="KW-0133">Cell shape</keyword>
<dbReference type="UniPathway" id="UPA00219"/>
<feature type="active site" description="Proton donor/acceptor" evidence="11">
    <location>
        <position position="112"/>
    </location>
</feature>
<evidence type="ECO:0000256" key="7">
    <source>
        <dbReference type="ARBA" id="ARBA00022984"/>
    </source>
</evidence>
<dbReference type="PROSITE" id="PS51170">
    <property type="entry name" value="CW"/>
    <property type="match status" value="8"/>
</dbReference>
<dbReference type="EMBL" id="CP022572">
    <property type="protein sequence ID" value="AZU64702.1"/>
    <property type="molecule type" value="Genomic_DNA"/>
</dbReference>
<feature type="active site" description="Nucleophile" evidence="11">
    <location>
        <position position="128"/>
    </location>
</feature>
<dbReference type="InterPro" id="IPR018337">
    <property type="entry name" value="Cell_wall/Cho-bd_repeat"/>
</dbReference>
<dbReference type="OrthoDB" id="9787225at2"/>
<feature type="repeat" description="Cell wall-binding" evidence="10">
    <location>
        <begin position="406"/>
        <end position="425"/>
    </location>
</feature>
<evidence type="ECO:0000256" key="2">
    <source>
        <dbReference type="ARBA" id="ARBA00005992"/>
    </source>
</evidence>
<evidence type="ECO:0000256" key="8">
    <source>
        <dbReference type="ARBA" id="ARBA00023316"/>
    </source>
</evidence>
<dbReference type="PANTHER" id="PTHR30582:SF4">
    <property type="entry name" value="L,D-TRANSPEPTIDASE YQJB-RELATED"/>
    <property type="match status" value="1"/>
</dbReference>
<feature type="repeat" description="Cell wall-binding" evidence="10">
    <location>
        <begin position="386"/>
        <end position="405"/>
    </location>
</feature>
<evidence type="ECO:0000313" key="14">
    <source>
        <dbReference type="EMBL" id="AZU64702.1"/>
    </source>
</evidence>
<dbReference type="PANTHER" id="PTHR30582">
    <property type="entry name" value="L,D-TRANSPEPTIDASE"/>
    <property type="match status" value="1"/>
</dbReference>
<dbReference type="FunFam" id="2.40.440.10:FF:000003">
    <property type="entry name" value="L,D-transpeptidase YciB"/>
    <property type="match status" value="1"/>
</dbReference>
<evidence type="ECO:0000256" key="9">
    <source>
        <dbReference type="ARBA" id="ARBA00060592"/>
    </source>
</evidence>
<feature type="repeat" description="Cell wall-binding" evidence="10">
    <location>
        <begin position="245"/>
        <end position="264"/>
    </location>
</feature>
<dbReference type="Proteomes" id="UP000282892">
    <property type="component" value="Chromosome"/>
</dbReference>
<proteinExistence type="inferred from homology"/>
<keyword evidence="7 11" id="KW-0573">Peptidoglycan synthesis</keyword>
<keyword evidence="5" id="KW-0378">Hydrolase</keyword>
<evidence type="ECO:0000256" key="11">
    <source>
        <dbReference type="PROSITE-ProRule" id="PRU01373"/>
    </source>
</evidence>
<evidence type="ECO:0000256" key="4">
    <source>
        <dbReference type="ARBA" id="ARBA00022737"/>
    </source>
</evidence>
<evidence type="ECO:0000313" key="15">
    <source>
        <dbReference type="Proteomes" id="UP000282892"/>
    </source>
</evidence>
<dbReference type="GO" id="GO:0071972">
    <property type="term" value="F:peptidoglycan L,D-transpeptidase activity"/>
    <property type="evidence" value="ECO:0007669"/>
    <property type="project" value="TreeGrafter"/>
</dbReference>
<evidence type="ECO:0000256" key="10">
    <source>
        <dbReference type="PROSITE-ProRule" id="PRU00591"/>
    </source>
</evidence>
<dbReference type="GO" id="GO:0008360">
    <property type="term" value="P:regulation of cell shape"/>
    <property type="evidence" value="ECO:0007669"/>
    <property type="project" value="UniProtKB-UniRule"/>
</dbReference>
<comment type="similarity">
    <text evidence="2">Belongs to the YkuD family.</text>
</comment>
<feature type="chain" id="PRO_5038819748" description="L,D-TPase catalytic domain-containing protein" evidence="12">
    <location>
        <begin position="19"/>
        <end position="487"/>
    </location>
</feature>
<reference evidence="14 15" key="1">
    <citation type="submission" date="2017-07" db="EMBL/GenBank/DDBJ databases">
        <title>The complete genome sequence of Bacillus mesonae strain H20-5, an efficient strain improving plant abiotic stress resistance.</title>
        <authorList>
            <person name="Kim S.Y."/>
            <person name="Song H."/>
            <person name="Sang M.K."/>
            <person name="Weon H.-Y."/>
            <person name="Song J."/>
        </authorList>
    </citation>
    <scope>NUCLEOTIDE SEQUENCE [LARGE SCALE GENOMIC DNA]</scope>
    <source>
        <strain evidence="14 15">H20-5</strain>
    </source>
</reference>
<dbReference type="GO" id="GO:0016740">
    <property type="term" value="F:transferase activity"/>
    <property type="evidence" value="ECO:0007669"/>
    <property type="project" value="UniProtKB-KW"/>
</dbReference>
<keyword evidence="4" id="KW-0677">Repeat</keyword>
<dbReference type="AlphaFoldDB" id="A0A3Q9QYV3"/>
<evidence type="ECO:0000259" key="13">
    <source>
        <dbReference type="PROSITE" id="PS52029"/>
    </source>
</evidence>
<dbReference type="CDD" id="cd16913">
    <property type="entry name" value="YkuD_like"/>
    <property type="match status" value="1"/>
</dbReference>
<evidence type="ECO:0000256" key="5">
    <source>
        <dbReference type="ARBA" id="ARBA00022801"/>
    </source>
</evidence>
<dbReference type="SUPFAM" id="SSF141523">
    <property type="entry name" value="L,D-transpeptidase catalytic domain-like"/>
    <property type="match status" value="1"/>
</dbReference>
<accession>A0A3Q9QYV3</accession>
<comment type="pathway">
    <text evidence="1 11">Cell wall biogenesis; peptidoglycan biosynthesis.</text>
</comment>
<evidence type="ECO:0000256" key="1">
    <source>
        <dbReference type="ARBA" id="ARBA00004752"/>
    </source>
</evidence>
<keyword evidence="15" id="KW-1185">Reference proteome</keyword>
<evidence type="ECO:0000256" key="3">
    <source>
        <dbReference type="ARBA" id="ARBA00022679"/>
    </source>
</evidence>
<name>A0A3Q9QYV3_9BACI</name>
<feature type="repeat" description="Cell wall-binding" evidence="10">
    <location>
        <begin position="346"/>
        <end position="365"/>
    </location>
</feature>
<dbReference type="STRING" id="1193713.GCA_001636315_02448"/>
<dbReference type="Pfam" id="PF03734">
    <property type="entry name" value="YkuD"/>
    <property type="match status" value="1"/>
</dbReference>
<dbReference type="Gene3D" id="2.40.440.10">
    <property type="entry name" value="L,D-transpeptidase catalytic domain-like"/>
    <property type="match status" value="1"/>
</dbReference>
<keyword evidence="3" id="KW-0808">Transferase</keyword>
<dbReference type="Pfam" id="PF01473">
    <property type="entry name" value="Choline_bind_1"/>
    <property type="match status" value="4"/>
</dbReference>
<dbReference type="SUPFAM" id="SSF69360">
    <property type="entry name" value="Cell wall binding repeat"/>
    <property type="match status" value="2"/>
</dbReference>
<dbReference type="KEGG" id="nmk:CHR53_27650"/>
<dbReference type="Gene3D" id="2.10.270.10">
    <property type="entry name" value="Cholin Binding"/>
    <property type="match status" value="5"/>
</dbReference>
<sequence length="487" mass="54981">MKQLSAIFVLLMSLFVFTSHTEADTNSQFIIINKRTNTLAFYQDGKLVRTFSVATGRTRALTPEGKFRIVNKIVNRPYYTENIPGGDPRNPLGNRWLGLEARGTYGTTYGIHGNNNENSIGRYVSSGCVRMHNAEVQWLFGRVNNFTPVVITYSSSSFDAIAVANGYPVTAPVSGGGGESTPIEQKSGWVLANGSKYYYENGIAKTGWQTIAGKKYFFLQSGAMKTGWLELRGEKYFLDINGVVRTGWFTIGGKKYYFNQSGAMQRGWLEDGSKKYYLDLTGAAKESGWHEIDGEKYYLDDAGAVKTSWLEIDGKRYYFDSSGILQTGWVEIDGKRYFLDQTGVLQEGWLQLDGKSYYLDHDGAMTTGWLEAGDKKYYFDQSGAMKTGWANDGGNWYYLADDGVMQTGWINVNGSWYYLSTDGSYNTALAAVITDVIDDGMSDWLNVDGERYYLNNLRSTVTHWIKYKNHWYYLDVNKDMAIISDKW</sequence>
<dbReference type="RefSeq" id="WP_127489525.1">
    <property type="nucleotide sequence ID" value="NZ_CP022572.1"/>
</dbReference>
<dbReference type="InterPro" id="IPR005490">
    <property type="entry name" value="LD_TPept_cat_dom"/>
</dbReference>
<evidence type="ECO:0000256" key="6">
    <source>
        <dbReference type="ARBA" id="ARBA00022960"/>
    </source>
</evidence>
<gene>
    <name evidence="14" type="ORF">CHR53_27650</name>
</gene>
<feature type="repeat" description="Cell wall-binding" evidence="10">
    <location>
        <begin position="366"/>
        <end position="385"/>
    </location>
</feature>
<feature type="repeat" description="Cell wall-binding" evidence="10">
    <location>
        <begin position="205"/>
        <end position="224"/>
    </location>
</feature>
<feature type="repeat" description="Cell wall-binding" evidence="10">
    <location>
        <begin position="306"/>
        <end position="325"/>
    </location>
</feature>
<protein>
    <recommendedName>
        <fullName evidence="13">L,D-TPase catalytic domain-containing protein</fullName>
    </recommendedName>
</protein>
<evidence type="ECO:0000256" key="12">
    <source>
        <dbReference type="SAM" id="SignalP"/>
    </source>
</evidence>
<feature type="domain" description="L,D-TPase catalytic" evidence="13">
    <location>
        <begin position="28"/>
        <end position="152"/>
    </location>
</feature>
<comment type="pathway">
    <text evidence="9">Glycan biosynthesis.</text>
</comment>
<dbReference type="GO" id="GO:0071555">
    <property type="term" value="P:cell wall organization"/>
    <property type="evidence" value="ECO:0007669"/>
    <property type="project" value="UniProtKB-UniRule"/>
</dbReference>
<dbReference type="InterPro" id="IPR050979">
    <property type="entry name" value="LD-transpeptidase"/>
</dbReference>